<sequence length="37" mass="4090">VIAKTFSATVLGIDAHLIEVEVDVSVLFQNYSKRRAV</sequence>
<name>A0A383CXK5_9ZZZZ</name>
<accession>A0A383CXK5</accession>
<organism evidence="1">
    <name type="scientific">marine metagenome</name>
    <dbReference type="NCBI Taxonomy" id="408172"/>
    <lineage>
        <taxon>unclassified sequences</taxon>
        <taxon>metagenomes</taxon>
        <taxon>ecological metagenomes</taxon>
    </lineage>
</organism>
<protein>
    <submittedName>
        <fullName evidence="1">Uncharacterized protein</fullName>
    </submittedName>
</protein>
<dbReference type="EMBL" id="UINC01212356">
    <property type="protein sequence ID" value="SVE36645.1"/>
    <property type="molecule type" value="Genomic_DNA"/>
</dbReference>
<reference evidence="1" key="1">
    <citation type="submission" date="2018-05" db="EMBL/GenBank/DDBJ databases">
        <authorList>
            <person name="Lanie J.A."/>
            <person name="Ng W.-L."/>
            <person name="Kazmierczak K.M."/>
            <person name="Andrzejewski T.M."/>
            <person name="Davidsen T.M."/>
            <person name="Wayne K.J."/>
            <person name="Tettelin H."/>
            <person name="Glass J.I."/>
            <person name="Rusch D."/>
            <person name="Podicherti R."/>
            <person name="Tsui H.-C.T."/>
            <person name="Winkler M.E."/>
        </authorList>
    </citation>
    <scope>NUCLEOTIDE SEQUENCE</scope>
</reference>
<feature type="non-terminal residue" evidence="1">
    <location>
        <position position="1"/>
    </location>
</feature>
<dbReference type="AlphaFoldDB" id="A0A383CXK5"/>
<proteinExistence type="predicted"/>
<gene>
    <name evidence="1" type="ORF">METZ01_LOCUS489499</name>
</gene>
<evidence type="ECO:0000313" key="1">
    <source>
        <dbReference type="EMBL" id="SVE36645.1"/>
    </source>
</evidence>